<dbReference type="Proteomes" id="UP000271937">
    <property type="component" value="Unassembled WGS sequence"/>
</dbReference>
<proteinExistence type="predicted"/>
<organism evidence="1 2">
    <name type="scientific">Flavobacterium macacae</name>
    <dbReference type="NCBI Taxonomy" id="2488993"/>
    <lineage>
        <taxon>Bacteria</taxon>
        <taxon>Pseudomonadati</taxon>
        <taxon>Bacteroidota</taxon>
        <taxon>Flavobacteriia</taxon>
        <taxon>Flavobacteriales</taxon>
        <taxon>Flavobacteriaceae</taxon>
        <taxon>Flavobacterium</taxon>
    </lineage>
</organism>
<dbReference type="EMBL" id="RQVR01000009">
    <property type="protein sequence ID" value="RRJ91030.1"/>
    <property type="molecule type" value="Genomic_DNA"/>
</dbReference>
<dbReference type="GO" id="GO:0016740">
    <property type="term" value="F:transferase activity"/>
    <property type="evidence" value="ECO:0007669"/>
    <property type="project" value="UniProtKB-KW"/>
</dbReference>
<dbReference type="Gene3D" id="3.40.50.2000">
    <property type="entry name" value="Glycogen Phosphorylase B"/>
    <property type="match status" value="1"/>
</dbReference>
<name>A0A3P3W7T7_9FLAO</name>
<keyword evidence="1" id="KW-0808">Transferase</keyword>
<accession>A0A3P3W7T7</accession>
<protein>
    <submittedName>
        <fullName evidence="1">Glycosyltransferase</fullName>
    </submittedName>
</protein>
<reference evidence="1 2" key="1">
    <citation type="submission" date="2018-11" db="EMBL/GenBank/DDBJ databases">
        <title>Flavobacterium sp. nov., YIM 102600 draft genome.</title>
        <authorList>
            <person name="Li G."/>
            <person name="Jiang Y."/>
        </authorList>
    </citation>
    <scope>NUCLEOTIDE SEQUENCE [LARGE SCALE GENOMIC DNA]</scope>
    <source>
        <strain evidence="1 2">YIM 102600</strain>
    </source>
</reference>
<keyword evidence="2" id="KW-1185">Reference proteome</keyword>
<sequence>MDNRKTLLIIGIVWPEPKSSAAGSRMIQLVDIFKQLDFTIVFASAAQEGEFSFPLDEMGIERKNILLNDAGFDAFVSELQPNIVLFDRFMIEEQFGWRVSQSCPDALKILDTEDLHCLRLGRQKACKENRDFDISDLFSDVSKREIASILRCDISLMVSEFEINLLKDQFKINASALMYLPLFAEKNSEVSDFNKKEGFVFIGNFLHEPNWNSVLYLKETIWPLVHKQLPGVTLKIYGAYPSQKVLQLHNPKSNFLIEGRAENASTVISDARVMLAPLRFGAGIKGKLLEAMQYGTPSVTTSIGAESMHDALSWNGFVEDNPQEFANKAVQLYNDENLWNESQQNGFEILKAKFSRELYFSEFSEKINYLLHNLKNHRNENFIGQILQHHTLRSTEYMSRWITAKNKNL</sequence>
<dbReference type="CDD" id="cd03801">
    <property type="entry name" value="GT4_PimA-like"/>
    <property type="match status" value="1"/>
</dbReference>
<dbReference type="Pfam" id="PF13692">
    <property type="entry name" value="Glyco_trans_1_4"/>
    <property type="match status" value="1"/>
</dbReference>
<evidence type="ECO:0000313" key="2">
    <source>
        <dbReference type="Proteomes" id="UP000271937"/>
    </source>
</evidence>
<dbReference type="AlphaFoldDB" id="A0A3P3W7T7"/>
<gene>
    <name evidence="1" type="ORF">EG849_08800</name>
</gene>
<dbReference type="SUPFAM" id="SSF53756">
    <property type="entry name" value="UDP-Glycosyltransferase/glycogen phosphorylase"/>
    <property type="match status" value="1"/>
</dbReference>
<dbReference type="RefSeq" id="WP_125012713.1">
    <property type="nucleotide sequence ID" value="NZ_RQVR01000009.1"/>
</dbReference>
<comment type="caution">
    <text evidence="1">The sequence shown here is derived from an EMBL/GenBank/DDBJ whole genome shotgun (WGS) entry which is preliminary data.</text>
</comment>
<dbReference type="OrthoDB" id="9807209at2"/>
<evidence type="ECO:0000313" key="1">
    <source>
        <dbReference type="EMBL" id="RRJ91030.1"/>
    </source>
</evidence>